<evidence type="ECO:0000313" key="2">
    <source>
        <dbReference type="EMBL" id="KAK2161772.1"/>
    </source>
</evidence>
<protein>
    <submittedName>
        <fullName evidence="2">Uncharacterized protein</fullName>
    </submittedName>
</protein>
<gene>
    <name evidence="2" type="ORF">LSH36_110g05109</name>
</gene>
<accession>A0AAD9JYU1</accession>
<reference evidence="2" key="1">
    <citation type="journal article" date="2023" name="Mol. Biol. Evol.">
        <title>Third-Generation Sequencing Reveals the Adaptive Role of the Epigenome in Three Deep-Sea Polychaetes.</title>
        <authorList>
            <person name="Perez M."/>
            <person name="Aroh O."/>
            <person name="Sun Y."/>
            <person name="Lan Y."/>
            <person name="Juniper S.K."/>
            <person name="Young C.R."/>
            <person name="Angers B."/>
            <person name="Qian P.Y."/>
        </authorList>
    </citation>
    <scope>NUCLEOTIDE SEQUENCE</scope>
    <source>
        <strain evidence="2">P08H-3</strain>
    </source>
</reference>
<feature type="region of interest" description="Disordered" evidence="1">
    <location>
        <begin position="188"/>
        <end position="208"/>
    </location>
</feature>
<proteinExistence type="predicted"/>
<name>A0AAD9JYU1_9ANNE</name>
<dbReference type="AlphaFoldDB" id="A0AAD9JYU1"/>
<dbReference type="EMBL" id="JAODUP010000110">
    <property type="protein sequence ID" value="KAK2161772.1"/>
    <property type="molecule type" value="Genomic_DNA"/>
</dbReference>
<evidence type="ECO:0000256" key="1">
    <source>
        <dbReference type="SAM" id="MobiDB-lite"/>
    </source>
</evidence>
<organism evidence="2 3">
    <name type="scientific">Paralvinella palmiformis</name>
    <dbReference type="NCBI Taxonomy" id="53620"/>
    <lineage>
        <taxon>Eukaryota</taxon>
        <taxon>Metazoa</taxon>
        <taxon>Spiralia</taxon>
        <taxon>Lophotrochozoa</taxon>
        <taxon>Annelida</taxon>
        <taxon>Polychaeta</taxon>
        <taxon>Sedentaria</taxon>
        <taxon>Canalipalpata</taxon>
        <taxon>Terebellida</taxon>
        <taxon>Terebelliformia</taxon>
        <taxon>Alvinellidae</taxon>
        <taxon>Paralvinella</taxon>
    </lineage>
</organism>
<comment type="caution">
    <text evidence="2">The sequence shown here is derived from an EMBL/GenBank/DDBJ whole genome shotgun (WGS) entry which is preliminary data.</text>
</comment>
<sequence length="208" mass="23769">MDQPRRDDDVIKNLSKDDEYDSISFSSLNTCSDISLDRSNEEGLDKSGSSLDDRTWMRKVYLSNESIRLGKVLNSLEPSEIKNILLCRLQEGNSKNLVALGILFPRTTYPYQLRPRREVFSKLGHTPEGVRTDPDDYVQKLEPYSSECSCHLRKNTFQVPSTMSIEENVSSQLCDSCLKRVSRSNSNETSRMGFYKSPEETESAELYV</sequence>
<keyword evidence="3" id="KW-1185">Reference proteome</keyword>
<evidence type="ECO:0000313" key="3">
    <source>
        <dbReference type="Proteomes" id="UP001208570"/>
    </source>
</evidence>
<dbReference type="Proteomes" id="UP001208570">
    <property type="component" value="Unassembled WGS sequence"/>
</dbReference>